<evidence type="ECO:0000313" key="3">
    <source>
        <dbReference type="EMBL" id="PRY23689.1"/>
    </source>
</evidence>
<dbReference type="OrthoDB" id="7877136at2"/>
<comment type="caution">
    <text evidence="3">The sequence shown here is derived from an EMBL/GenBank/DDBJ whole genome shotgun (WGS) entry which is preliminary data.</text>
</comment>
<feature type="chain" id="PRO_5015699099" evidence="2">
    <location>
        <begin position="21"/>
        <end position="154"/>
    </location>
</feature>
<reference evidence="3 4" key="1">
    <citation type="submission" date="2018-03" db="EMBL/GenBank/DDBJ databases">
        <title>Genomic Encyclopedia of Archaeal and Bacterial Type Strains, Phase II (KMG-II): from individual species to whole genera.</title>
        <authorList>
            <person name="Goeker M."/>
        </authorList>
    </citation>
    <scope>NUCLEOTIDE SEQUENCE [LARGE SCALE GENOMIC DNA]</scope>
    <source>
        <strain evidence="3 4">DSM 29328</strain>
    </source>
</reference>
<dbReference type="RefSeq" id="WP_106205077.1">
    <property type="nucleotide sequence ID" value="NZ_PVTD01000004.1"/>
</dbReference>
<evidence type="ECO:0000256" key="2">
    <source>
        <dbReference type="SAM" id="SignalP"/>
    </source>
</evidence>
<organism evidence="3 4">
    <name type="scientific">Aliiruegeria haliotis</name>
    <dbReference type="NCBI Taxonomy" id="1280846"/>
    <lineage>
        <taxon>Bacteria</taxon>
        <taxon>Pseudomonadati</taxon>
        <taxon>Pseudomonadota</taxon>
        <taxon>Alphaproteobacteria</taxon>
        <taxon>Rhodobacterales</taxon>
        <taxon>Roseobacteraceae</taxon>
        <taxon>Aliiruegeria</taxon>
    </lineage>
</organism>
<proteinExistence type="predicted"/>
<feature type="compositionally biased region" description="Polar residues" evidence="1">
    <location>
        <begin position="100"/>
        <end position="120"/>
    </location>
</feature>
<feature type="signal peptide" evidence="2">
    <location>
        <begin position="1"/>
        <end position="20"/>
    </location>
</feature>
<evidence type="ECO:0000256" key="1">
    <source>
        <dbReference type="SAM" id="MobiDB-lite"/>
    </source>
</evidence>
<dbReference type="AlphaFoldDB" id="A0A2T0RR69"/>
<protein>
    <submittedName>
        <fullName evidence="3">Uncharacterized protein</fullName>
    </submittedName>
</protein>
<sequence length="154" mass="15515">MKTIALATALTVAVSAPAFANEQLANGLGIDASQYTTAQIAALRAATADDERAAANYIRKNGGASGATVSTKSFGSNDRATEIAIQSALASDERASARSLQKSASGVTVSTKSVGTSAGQRQLAASLGVDPADYTLAELVHLKGVQSSDNGRGE</sequence>
<feature type="region of interest" description="Disordered" evidence="1">
    <location>
        <begin position="100"/>
        <end position="121"/>
    </location>
</feature>
<name>A0A2T0RR69_9RHOB</name>
<dbReference type="EMBL" id="PVTD01000004">
    <property type="protein sequence ID" value="PRY23689.1"/>
    <property type="molecule type" value="Genomic_DNA"/>
</dbReference>
<gene>
    <name evidence="3" type="ORF">CLV78_104180</name>
</gene>
<accession>A0A2T0RR69</accession>
<keyword evidence="2" id="KW-0732">Signal</keyword>
<dbReference type="Proteomes" id="UP000239480">
    <property type="component" value="Unassembled WGS sequence"/>
</dbReference>
<evidence type="ECO:0000313" key="4">
    <source>
        <dbReference type="Proteomes" id="UP000239480"/>
    </source>
</evidence>
<keyword evidence="4" id="KW-1185">Reference proteome</keyword>